<dbReference type="EMBL" id="SWCI01000008">
    <property type="protein sequence ID" value="TKB48331.1"/>
    <property type="molecule type" value="Genomic_DNA"/>
</dbReference>
<dbReference type="InterPro" id="IPR029024">
    <property type="entry name" value="TerB-like"/>
</dbReference>
<comment type="caution">
    <text evidence="2">The sequence shown here is derived from an EMBL/GenBank/DDBJ whole genome shotgun (WGS) entry which is preliminary data.</text>
</comment>
<dbReference type="CDD" id="cd07313">
    <property type="entry name" value="terB_like_2"/>
    <property type="match status" value="1"/>
</dbReference>
<accession>A0A4U1BBP9</accession>
<gene>
    <name evidence="2" type="ORF">FCL40_13350</name>
</gene>
<reference evidence="2 3" key="1">
    <citation type="submission" date="2019-04" db="EMBL/GenBank/DDBJ databases">
        <authorList>
            <person name="Hwang J.C."/>
        </authorList>
    </citation>
    <scope>NUCLEOTIDE SEQUENCE [LARGE SCALE GENOMIC DNA]</scope>
    <source>
        <strain evidence="2 3">IMCC35001</strain>
    </source>
</reference>
<dbReference type="Pfam" id="PF05099">
    <property type="entry name" value="TerB"/>
    <property type="match status" value="1"/>
</dbReference>
<dbReference type="SUPFAM" id="SSF158682">
    <property type="entry name" value="TerB-like"/>
    <property type="match status" value="1"/>
</dbReference>
<dbReference type="InterPro" id="IPR007791">
    <property type="entry name" value="DjlA_N"/>
</dbReference>
<dbReference type="AlphaFoldDB" id="A0A4U1BBP9"/>
<proteinExistence type="predicted"/>
<name>A0A4U1BBP9_9GAMM</name>
<evidence type="ECO:0000259" key="1">
    <source>
        <dbReference type="Pfam" id="PF05099"/>
    </source>
</evidence>
<protein>
    <submittedName>
        <fullName evidence="2">TerB family tellurite resistance protein</fullName>
    </submittedName>
</protein>
<evidence type="ECO:0000313" key="2">
    <source>
        <dbReference type="EMBL" id="TKB48331.1"/>
    </source>
</evidence>
<sequence length="149" mass="16928">MISRLKSLFSGQSPVAEELNVELASTALLLEVARADSQISHEEKEAVWHLIKGLHQLSDREARELIEEALIQSEQANSIHNFTNVVKKNLHLKQKLKLIEGLWRVAYEDNQLDPHEEAMIRKVSDLLYLRHSEFIQAKLAVTGERGSPA</sequence>
<dbReference type="Proteomes" id="UP000305674">
    <property type="component" value="Unassembled WGS sequence"/>
</dbReference>
<feature type="domain" description="Co-chaperone DjlA N-terminal" evidence="1">
    <location>
        <begin position="23"/>
        <end position="138"/>
    </location>
</feature>
<evidence type="ECO:0000313" key="3">
    <source>
        <dbReference type="Proteomes" id="UP000305674"/>
    </source>
</evidence>
<organism evidence="2 3">
    <name type="scientific">Ferrimonas sediminicola</name>
    <dbReference type="NCBI Taxonomy" id="2569538"/>
    <lineage>
        <taxon>Bacteria</taxon>
        <taxon>Pseudomonadati</taxon>
        <taxon>Pseudomonadota</taxon>
        <taxon>Gammaproteobacteria</taxon>
        <taxon>Alteromonadales</taxon>
        <taxon>Ferrimonadaceae</taxon>
        <taxon>Ferrimonas</taxon>
    </lineage>
</organism>
<dbReference type="Gene3D" id="1.10.3680.10">
    <property type="entry name" value="TerB-like"/>
    <property type="match status" value="1"/>
</dbReference>
<dbReference type="OrthoDB" id="5294347at2"/>
<keyword evidence="3" id="KW-1185">Reference proteome</keyword>
<dbReference type="RefSeq" id="WP_136853802.1">
    <property type="nucleotide sequence ID" value="NZ_SWCI01000008.1"/>
</dbReference>